<evidence type="ECO:0000313" key="8">
    <source>
        <dbReference type="EMBL" id="ONH67782.1"/>
    </source>
</evidence>
<evidence type="ECO:0000259" key="7">
    <source>
        <dbReference type="Pfam" id="PF02668"/>
    </source>
</evidence>
<reference evidence="9" key="1">
    <citation type="journal article" date="2017" name="Genome Announc.">
        <title>Genome sequences of Cyberlindnera fabianii 65, Pichia kudriavzevii 129, and Saccharomyces cerevisiae 131 isolated from fermented masau fruits in Zimbabwe.</title>
        <authorList>
            <person name="van Rijswijck I.M.H."/>
            <person name="Derks M.F.L."/>
            <person name="Abee T."/>
            <person name="de Ridder D."/>
            <person name="Smid E.J."/>
        </authorList>
    </citation>
    <scope>NUCLEOTIDE SEQUENCE [LARGE SCALE GENOMIC DNA]</scope>
    <source>
        <strain evidence="9">65</strain>
    </source>
</reference>
<dbReference type="EMBL" id="MPUK01000004">
    <property type="protein sequence ID" value="ONH67782.1"/>
    <property type="molecule type" value="Genomic_DNA"/>
</dbReference>
<proteinExistence type="inferred from homology"/>
<dbReference type="SUPFAM" id="SSF51197">
    <property type="entry name" value="Clavaminate synthase-like"/>
    <property type="match status" value="1"/>
</dbReference>
<evidence type="ECO:0000313" key="9">
    <source>
        <dbReference type="Proteomes" id="UP000189513"/>
    </source>
</evidence>
<comment type="caution">
    <text evidence="8">The sequence shown here is derived from an EMBL/GenBank/DDBJ whole genome shotgun (WGS) entry which is preliminary data.</text>
</comment>
<protein>
    <submittedName>
        <fullName evidence="8">Alpha-ketoglutarate-dependent sulfonate dioxygenase</fullName>
    </submittedName>
</protein>
<organism evidence="8 9">
    <name type="scientific">Cyberlindnera fabianii</name>
    <name type="common">Yeast</name>
    <name type="synonym">Hansenula fabianii</name>
    <dbReference type="NCBI Taxonomy" id="36022"/>
    <lineage>
        <taxon>Eukaryota</taxon>
        <taxon>Fungi</taxon>
        <taxon>Dikarya</taxon>
        <taxon>Ascomycota</taxon>
        <taxon>Saccharomycotina</taxon>
        <taxon>Saccharomycetes</taxon>
        <taxon>Phaffomycetales</taxon>
        <taxon>Phaffomycetaceae</taxon>
        <taxon>Cyberlindnera</taxon>
    </lineage>
</organism>
<dbReference type="InterPro" id="IPR042098">
    <property type="entry name" value="TauD-like_sf"/>
</dbReference>
<dbReference type="GO" id="GO:0005737">
    <property type="term" value="C:cytoplasm"/>
    <property type="evidence" value="ECO:0007669"/>
    <property type="project" value="TreeGrafter"/>
</dbReference>
<sequence length="327" mass="37121">MVTATATSTVTVPAAPIKEAKGILDSAGIQFSNLDIHFRKGEDVIDPVTGVLKVADKEYSSAKYPEWLPTWDPSQKFAQYSDDFNKAYRDPGLDADPELRSLFPPQSKDKYSIKKLSPKLGSEIRGIQLSELSTQAKNDLALFVAQRGVVVFRNQDLKDKGLEFNKKLGEHFGPLHVHPSSGAPENYPQFHITYRRHDPEEYNKSKNDGGIERREPSTVVHPLVRVHPVLKKKALYVSRFFMQDIEGLKKEESNAILDLLTDHINNSFDLQIRASYEPGTVVVWDNRRVLHTATFDWDTGATRHCYRITPMGERPVEDEEELEECNK</sequence>
<feature type="domain" description="TauD/TfdA-like" evidence="7">
    <location>
        <begin position="113"/>
        <end position="201"/>
    </location>
</feature>
<keyword evidence="5" id="KW-0560">Oxidoreductase</keyword>
<dbReference type="GO" id="GO:0046872">
    <property type="term" value="F:metal ion binding"/>
    <property type="evidence" value="ECO:0007669"/>
    <property type="project" value="UniProtKB-KW"/>
</dbReference>
<dbReference type="AlphaFoldDB" id="A0A1V2L793"/>
<keyword evidence="6" id="KW-0408">Iron</keyword>
<keyword evidence="4 8" id="KW-0223">Dioxygenase</keyword>
<evidence type="ECO:0000256" key="6">
    <source>
        <dbReference type="ARBA" id="ARBA00023004"/>
    </source>
</evidence>
<dbReference type="Proteomes" id="UP000189513">
    <property type="component" value="Unassembled WGS sequence"/>
</dbReference>
<comment type="cofactor">
    <cofactor evidence="1">
        <name>Fe(2+)</name>
        <dbReference type="ChEBI" id="CHEBI:29033"/>
    </cofactor>
</comment>
<dbReference type="STRING" id="36022.A0A1V2L793"/>
<dbReference type="Pfam" id="PF02668">
    <property type="entry name" value="TauD"/>
    <property type="match status" value="2"/>
</dbReference>
<evidence type="ECO:0000256" key="3">
    <source>
        <dbReference type="ARBA" id="ARBA00022723"/>
    </source>
</evidence>
<keyword evidence="9" id="KW-1185">Reference proteome</keyword>
<evidence type="ECO:0000256" key="5">
    <source>
        <dbReference type="ARBA" id="ARBA00023002"/>
    </source>
</evidence>
<dbReference type="GO" id="GO:0000907">
    <property type="term" value="F:sulfonate dioxygenase activity"/>
    <property type="evidence" value="ECO:0007669"/>
    <property type="project" value="TreeGrafter"/>
</dbReference>
<evidence type="ECO:0000256" key="2">
    <source>
        <dbReference type="ARBA" id="ARBA00005896"/>
    </source>
</evidence>
<dbReference type="VEuPathDB" id="FungiDB:BON22_2705"/>
<name>A0A1V2L793_CYBFA</name>
<feature type="domain" description="TauD/TfdA-like" evidence="7">
    <location>
        <begin position="209"/>
        <end position="309"/>
    </location>
</feature>
<dbReference type="PANTHER" id="PTHR30468:SF1">
    <property type="entry name" value="ALPHA-KETOGLUTARATE-DEPENDENT SULFONATE DIOXYGENASE"/>
    <property type="match status" value="1"/>
</dbReference>
<comment type="similarity">
    <text evidence="2">Belongs to the TfdA dioxygenase family.</text>
</comment>
<dbReference type="InterPro" id="IPR003819">
    <property type="entry name" value="TauD/TfdA-like"/>
</dbReference>
<keyword evidence="3" id="KW-0479">Metal-binding</keyword>
<accession>A0A1V2L793</accession>
<gene>
    <name evidence="8" type="ORF">BON22_2705</name>
</gene>
<dbReference type="PANTHER" id="PTHR30468">
    <property type="entry name" value="ALPHA-KETOGLUTARATE-DEPENDENT SULFONATE DIOXYGENASE"/>
    <property type="match status" value="1"/>
</dbReference>
<evidence type="ECO:0000256" key="4">
    <source>
        <dbReference type="ARBA" id="ARBA00022964"/>
    </source>
</evidence>
<dbReference type="InterPro" id="IPR051323">
    <property type="entry name" value="AtsK-like"/>
</dbReference>
<dbReference type="OMA" id="HITFRGA"/>
<evidence type="ECO:0000256" key="1">
    <source>
        <dbReference type="ARBA" id="ARBA00001954"/>
    </source>
</evidence>
<dbReference type="Gene3D" id="3.60.130.10">
    <property type="entry name" value="Clavaminate synthase-like"/>
    <property type="match status" value="2"/>
</dbReference>
<dbReference type="GO" id="GO:0044273">
    <property type="term" value="P:sulfur compound catabolic process"/>
    <property type="evidence" value="ECO:0007669"/>
    <property type="project" value="TreeGrafter"/>
</dbReference>